<evidence type="ECO:0000256" key="1">
    <source>
        <dbReference type="SAM" id="SignalP"/>
    </source>
</evidence>
<protein>
    <recommendedName>
        <fullName evidence="4">Outer membrane beta-barrel protein</fullName>
    </recommendedName>
</protein>
<organism evidence="2 3">
    <name type="scientific">Bradyrhizobium algeriense</name>
    <dbReference type="NCBI Taxonomy" id="634784"/>
    <lineage>
        <taxon>Bacteria</taxon>
        <taxon>Pseudomonadati</taxon>
        <taxon>Pseudomonadota</taxon>
        <taxon>Alphaproteobacteria</taxon>
        <taxon>Hyphomicrobiales</taxon>
        <taxon>Nitrobacteraceae</taxon>
        <taxon>Bradyrhizobium</taxon>
    </lineage>
</organism>
<proteinExistence type="predicted"/>
<feature type="signal peptide" evidence="1">
    <location>
        <begin position="1"/>
        <end position="21"/>
    </location>
</feature>
<sequence>MKRTAILVSVCCVTAASRALAFDWSIKTTQSETVELNSNQFLRTSPAASLGSYSTLTANAEARTPTSRFNIDGDGSFRKYWGPGVEGVPSESLTYGFRARYEQREKTRSDREFVEAEWRQSSAAFALLNELGVVSNVGGFIDRLTGTGGIDRSITPRDSLSLLATSTRTSYEPSTAGTPFTDTLARGVWRHSLNPITSINLSSELELLDYGNTFNTSIQIYRNQIGIDATLSAVLSFRANVGAAYIATERGASTSVIAGVPSTTPVSGSIADWIGDAVLTYRMLKNTTLAINAVQSVGPSVVGSLFKRDSISANITQVLNSRSSLTLSAGINRQISTTSTDFASASASYNYSLTREWLAQLSYRYLHRFASSGASTNIDPLTGTPTVSGTGPADSHSLMVVLTHSYTLLPAGN</sequence>
<reference evidence="2 3" key="1">
    <citation type="submission" date="2024-02" db="EMBL/GenBank/DDBJ databases">
        <title>Adaptive strategies in a cosmopolitan and abundant soil bacterium.</title>
        <authorList>
            <person name="Carini P."/>
        </authorList>
    </citation>
    <scope>NUCLEOTIDE SEQUENCE [LARGE SCALE GENOMIC DNA]</scope>
    <source>
        <strain evidence="2 3">AZCC 1608</strain>
    </source>
</reference>
<name>A0ABU8BFE3_9BRAD</name>
<comment type="caution">
    <text evidence="2">The sequence shown here is derived from an EMBL/GenBank/DDBJ whole genome shotgun (WGS) entry which is preliminary data.</text>
</comment>
<dbReference type="Proteomes" id="UP001364224">
    <property type="component" value="Unassembled WGS sequence"/>
</dbReference>
<keyword evidence="3" id="KW-1185">Reference proteome</keyword>
<evidence type="ECO:0000313" key="2">
    <source>
        <dbReference type="EMBL" id="MEH2557266.1"/>
    </source>
</evidence>
<feature type="chain" id="PRO_5045962748" description="Outer membrane beta-barrel protein" evidence="1">
    <location>
        <begin position="22"/>
        <end position="413"/>
    </location>
</feature>
<accession>A0ABU8BFE3</accession>
<evidence type="ECO:0008006" key="4">
    <source>
        <dbReference type="Google" id="ProtNLM"/>
    </source>
</evidence>
<gene>
    <name evidence="2" type="ORF">V1286_004795</name>
</gene>
<dbReference type="SUPFAM" id="SSF56935">
    <property type="entry name" value="Porins"/>
    <property type="match status" value="1"/>
</dbReference>
<keyword evidence="1" id="KW-0732">Signal</keyword>
<evidence type="ECO:0000313" key="3">
    <source>
        <dbReference type="Proteomes" id="UP001364224"/>
    </source>
</evidence>
<dbReference type="EMBL" id="JAZHRV010000001">
    <property type="protein sequence ID" value="MEH2557266.1"/>
    <property type="molecule type" value="Genomic_DNA"/>
</dbReference>